<dbReference type="InterPro" id="IPR002401">
    <property type="entry name" value="Cyt_P450_E_grp-I"/>
</dbReference>
<evidence type="ECO:0000256" key="14">
    <source>
        <dbReference type="PIRSR" id="PIRSR602401-1"/>
    </source>
</evidence>
<comment type="subcellular location">
    <subcellularLocation>
        <location evidence="4">Endoplasmic reticulum membrane</location>
        <topology evidence="4">Peripheral membrane protein</topology>
    </subcellularLocation>
    <subcellularLocation>
        <location evidence="3">Microsome membrane</location>
        <topology evidence="3">Peripheral membrane protein</topology>
    </subcellularLocation>
</comment>
<sequence length="498" mass="57481">MLFAILVAILCIIPLILIYIDKKWSDQDKLSGIPGPRAYPIIGSLIELWPYMRSQKVYLKILDYAKIYGDTFRVRFGPKLIIITRDLKAIETIVSDQKFIRGHEYKSLKPMSGDGLLVASGERWFKLRKLLTPAFHFQILERFIPIYEEQTNILIDLLKKKDGKVVNIVPLLYNMALDIIAETSMGVKLNAQSGLHKDFVEAIGVMLHVFTARLNNGFLTIDWIFHLTSLYREQQRAMTLINNFVNQIIEERRTKLLQEIKENGNVVQEYVEKKHPALLELMLRSEMDEKPLTNDDIRNEVKTFMMAGHETTSNASSFILYNIAKYPKVQERVYEEINSEIDLTKPLTIKVLNSLFYMDCVIKETLRLTPAGTLLPKRCLTEVKIGDYDIPADTTIMTFIYGLHMDEKNFKNCESFDPNRWMKEVTVEERNPFAYQPFSSGLRNCIGQRFALLEIKTVIVKLLTTFKVELGTEDFVTDIIECGALKSKNGVQLKFIPR</sequence>
<dbReference type="GO" id="GO:0005789">
    <property type="term" value="C:endoplasmic reticulum membrane"/>
    <property type="evidence" value="ECO:0007669"/>
    <property type="project" value="UniProtKB-SubCell"/>
</dbReference>
<dbReference type="SUPFAM" id="SSF48264">
    <property type="entry name" value="Cytochrome P450"/>
    <property type="match status" value="1"/>
</dbReference>
<evidence type="ECO:0000256" key="15">
    <source>
        <dbReference type="RuleBase" id="RU000461"/>
    </source>
</evidence>
<evidence type="ECO:0000256" key="5">
    <source>
        <dbReference type="ARBA" id="ARBA00010617"/>
    </source>
</evidence>
<evidence type="ECO:0000256" key="7">
    <source>
        <dbReference type="ARBA" id="ARBA00022723"/>
    </source>
</evidence>
<feature type="binding site" description="axial binding residue" evidence="14">
    <location>
        <position position="445"/>
    </location>
    <ligand>
        <name>heme</name>
        <dbReference type="ChEBI" id="CHEBI:30413"/>
    </ligand>
    <ligandPart>
        <name>Fe</name>
        <dbReference type="ChEBI" id="CHEBI:18248"/>
    </ligandPart>
</feature>
<keyword evidence="9" id="KW-0492">Microsome</keyword>
<dbReference type="PRINTS" id="PR00463">
    <property type="entry name" value="EP450I"/>
</dbReference>
<keyword evidence="10 15" id="KW-0560">Oxidoreductase</keyword>
<evidence type="ECO:0000256" key="4">
    <source>
        <dbReference type="ARBA" id="ARBA00004406"/>
    </source>
</evidence>
<protein>
    <submittedName>
        <fullName evidence="17">CSON009389 protein</fullName>
    </submittedName>
</protein>
<comment type="similarity">
    <text evidence="5 15">Belongs to the cytochrome P450 family.</text>
</comment>
<dbReference type="Pfam" id="PF00067">
    <property type="entry name" value="p450"/>
    <property type="match status" value="1"/>
</dbReference>
<dbReference type="CDD" id="cd20628">
    <property type="entry name" value="CYP4"/>
    <property type="match status" value="1"/>
</dbReference>
<accession>A0A336M0N7</accession>
<evidence type="ECO:0000256" key="8">
    <source>
        <dbReference type="ARBA" id="ARBA00022824"/>
    </source>
</evidence>
<dbReference type="VEuPathDB" id="VectorBase:CSON009389"/>
<keyword evidence="7 14" id="KW-0479">Metal-binding</keyword>
<dbReference type="InterPro" id="IPR001128">
    <property type="entry name" value="Cyt_P450"/>
</dbReference>
<dbReference type="InterPro" id="IPR017972">
    <property type="entry name" value="Cyt_P450_CS"/>
</dbReference>
<reference evidence="16" key="1">
    <citation type="submission" date="2018-04" db="EMBL/GenBank/DDBJ databases">
        <authorList>
            <person name="Go L.Y."/>
            <person name="Mitchell J.A."/>
        </authorList>
    </citation>
    <scope>NUCLEOTIDE SEQUENCE</scope>
    <source>
        <tissue evidence="16">Whole organism</tissue>
    </source>
</reference>
<gene>
    <name evidence="17" type="primary">CSON009389</name>
</gene>
<dbReference type="GO" id="GO:0016705">
    <property type="term" value="F:oxidoreductase activity, acting on paired donors, with incorporation or reduction of molecular oxygen"/>
    <property type="evidence" value="ECO:0007669"/>
    <property type="project" value="InterPro"/>
</dbReference>
<dbReference type="GO" id="GO:0005506">
    <property type="term" value="F:iron ion binding"/>
    <property type="evidence" value="ECO:0007669"/>
    <property type="project" value="InterPro"/>
</dbReference>
<reference evidence="17" key="2">
    <citation type="submission" date="2018-07" db="EMBL/GenBank/DDBJ databases">
        <authorList>
            <person name="Quirk P.G."/>
            <person name="Krulwich T.A."/>
        </authorList>
    </citation>
    <scope>NUCLEOTIDE SEQUENCE</scope>
</reference>
<evidence type="ECO:0000313" key="17">
    <source>
        <dbReference type="EMBL" id="SSX23630.1"/>
    </source>
</evidence>
<dbReference type="AlphaFoldDB" id="A0A336M0N7"/>
<proteinExistence type="inferred from homology"/>
<evidence type="ECO:0000256" key="3">
    <source>
        <dbReference type="ARBA" id="ARBA00004174"/>
    </source>
</evidence>
<evidence type="ECO:0000256" key="10">
    <source>
        <dbReference type="ARBA" id="ARBA00023002"/>
    </source>
</evidence>
<evidence type="ECO:0000256" key="6">
    <source>
        <dbReference type="ARBA" id="ARBA00022617"/>
    </source>
</evidence>
<dbReference type="EMBL" id="UFQS01000372">
    <property type="protein sequence ID" value="SSX03264.1"/>
    <property type="molecule type" value="Genomic_DNA"/>
</dbReference>
<evidence type="ECO:0000256" key="11">
    <source>
        <dbReference type="ARBA" id="ARBA00023004"/>
    </source>
</evidence>
<comment type="cofactor">
    <cofactor evidence="1 14">
        <name>heme</name>
        <dbReference type="ChEBI" id="CHEBI:30413"/>
    </cofactor>
</comment>
<dbReference type="GO" id="GO:0020037">
    <property type="term" value="F:heme binding"/>
    <property type="evidence" value="ECO:0007669"/>
    <property type="project" value="InterPro"/>
</dbReference>
<evidence type="ECO:0000256" key="9">
    <source>
        <dbReference type="ARBA" id="ARBA00022848"/>
    </source>
</evidence>
<evidence type="ECO:0000256" key="12">
    <source>
        <dbReference type="ARBA" id="ARBA00023033"/>
    </source>
</evidence>
<keyword evidence="8" id="KW-0256">Endoplasmic reticulum</keyword>
<name>A0A336M0N7_CULSO</name>
<dbReference type="PROSITE" id="PS00086">
    <property type="entry name" value="CYTOCHROME_P450"/>
    <property type="match status" value="1"/>
</dbReference>
<dbReference type="PANTHER" id="PTHR24291:SF189">
    <property type="entry name" value="CYTOCHROME P450 4C3-RELATED"/>
    <property type="match status" value="1"/>
</dbReference>
<dbReference type="EMBL" id="UFQT01000372">
    <property type="protein sequence ID" value="SSX23630.1"/>
    <property type="molecule type" value="Genomic_DNA"/>
</dbReference>
<dbReference type="GO" id="GO:0004497">
    <property type="term" value="F:monooxygenase activity"/>
    <property type="evidence" value="ECO:0007669"/>
    <property type="project" value="UniProtKB-KW"/>
</dbReference>
<evidence type="ECO:0000256" key="13">
    <source>
        <dbReference type="ARBA" id="ARBA00023136"/>
    </source>
</evidence>
<dbReference type="InterPro" id="IPR036396">
    <property type="entry name" value="Cyt_P450_sf"/>
</dbReference>
<dbReference type="Gene3D" id="1.10.630.10">
    <property type="entry name" value="Cytochrome P450"/>
    <property type="match status" value="1"/>
</dbReference>
<dbReference type="PANTHER" id="PTHR24291">
    <property type="entry name" value="CYTOCHROME P450 FAMILY 4"/>
    <property type="match status" value="1"/>
</dbReference>
<comment type="function">
    <text evidence="2">May be involved in the metabolism of insect hormones and in the breakdown of synthetic insecticides.</text>
</comment>
<dbReference type="InterPro" id="IPR050196">
    <property type="entry name" value="Cytochrome_P450_Monoox"/>
</dbReference>
<dbReference type="OMA" id="DYMTITI"/>
<dbReference type="PRINTS" id="PR00385">
    <property type="entry name" value="P450"/>
</dbReference>
<keyword evidence="13" id="KW-0472">Membrane</keyword>
<evidence type="ECO:0000256" key="2">
    <source>
        <dbReference type="ARBA" id="ARBA00003690"/>
    </source>
</evidence>
<keyword evidence="12 15" id="KW-0503">Monooxygenase</keyword>
<evidence type="ECO:0000256" key="1">
    <source>
        <dbReference type="ARBA" id="ARBA00001971"/>
    </source>
</evidence>
<keyword evidence="6 14" id="KW-0349">Heme</keyword>
<organism evidence="17">
    <name type="scientific">Culicoides sonorensis</name>
    <name type="common">Biting midge</name>
    <dbReference type="NCBI Taxonomy" id="179676"/>
    <lineage>
        <taxon>Eukaryota</taxon>
        <taxon>Metazoa</taxon>
        <taxon>Ecdysozoa</taxon>
        <taxon>Arthropoda</taxon>
        <taxon>Hexapoda</taxon>
        <taxon>Insecta</taxon>
        <taxon>Pterygota</taxon>
        <taxon>Neoptera</taxon>
        <taxon>Endopterygota</taxon>
        <taxon>Diptera</taxon>
        <taxon>Nematocera</taxon>
        <taxon>Chironomoidea</taxon>
        <taxon>Ceratopogonidae</taxon>
        <taxon>Ceratopogoninae</taxon>
        <taxon>Culicoides</taxon>
        <taxon>Monoculicoides</taxon>
    </lineage>
</organism>
<keyword evidence="11 14" id="KW-0408">Iron</keyword>
<evidence type="ECO:0000313" key="16">
    <source>
        <dbReference type="EMBL" id="SSX03264.1"/>
    </source>
</evidence>